<dbReference type="EMBL" id="DVFK01000042">
    <property type="protein sequence ID" value="HIQ67453.1"/>
    <property type="molecule type" value="Genomic_DNA"/>
</dbReference>
<dbReference type="PROSITE" id="PS51186">
    <property type="entry name" value="GNAT"/>
    <property type="match status" value="1"/>
</dbReference>
<dbReference type="Proteomes" id="UP000886796">
    <property type="component" value="Unassembled WGS sequence"/>
</dbReference>
<organism evidence="2 3">
    <name type="scientific">Candidatus Faecousia excrementigallinarum</name>
    <dbReference type="NCBI Taxonomy" id="2840806"/>
    <lineage>
        <taxon>Bacteria</taxon>
        <taxon>Bacillati</taxon>
        <taxon>Bacillota</taxon>
        <taxon>Clostridia</taxon>
        <taxon>Eubacteriales</taxon>
        <taxon>Oscillospiraceae</taxon>
        <taxon>Faecousia</taxon>
    </lineage>
</organism>
<feature type="domain" description="N-acetyltransferase" evidence="1">
    <location>
        <begin position="1"/>
        <end position="171"/>
    </location>
</feature>
<comment type="caution">
    <text evidence="2">The sequence shown here is derived from an EMBL/GenBank/DDBJ whole genome shotgun (WGS) entry which is preliminary data.</text>
</comment>
<evidence type="ECO:0000259" key="1">
    <source>
        <dbReference type="PROSITE" id="PS51186"/>
    </source>
</evidence>
<gene>
    <name evidence="2" type="ORF">IAB74_02960</name>
</gene>
<accession>A0A9D0Z3Y9</accession>
<evidence type="ECO:0000313" key="3">
    <source>
        <dbReference type="Proteomes" id="UP000886796"/>
    </source>
</evidence>
<dbReference type="Gene3D" id="3.40.630.30">
    <property type="match status" value="1"/>
</dbReference>
<dbReference type="GO" id="GO:0016747">
    <property type="term" value="F:acyltransferase activity, transferring groups other than amino-acyl groups"/>
    <property type="evidence" value="ECO:0007669"/>
    <property type="project" value="InterPro"/>
</dbReference>
<name>A0A9D0Z3Y9_9FIRM</name>
<dbReference type="AlphaFoldDB" id="A0A9D0Z3Y9"/>
<dbReference type="PANTHER" id="PTHR43072">
    <property type="entry name" value="N-ACETYLTRANSFERASE"/>
    <property type="match status" value="1"/>
</dbReference>
<evidence type="ECO:0000313" key="2">
    <source>
        <dbReference type="EMBL" id="HIQ67453.1"/>
    </source>
</evidence>
<dbReference type="InterPro" id="IPR000182">
    <property type="entry name" value="GNAT_dom"/>
</dbReference>
<sequence length="194" mass="22313">MAIRLAVHADLPQILEIYRPYVENTPYSFEYRLPTLEEFTRRFDTITTQFPWIVWEEDGTVLGYAYGSAPFERAAFSWCAELSIYLSPAAQGRGIGQTMYRILEHILTMQGYTRVYALIEGSNRPSLAFHESMGYRQFADFADCGFKLGGWHHIIWMEKLLNSVEMPSKFPTPCPLVVKNNISLQKILDILSIS</sequence>
<dbReference type="CDD" id="cd04301">
    <property type="entry name" value="NAT_SF"/>
    <property type="match status" value="1"/>
</dbReference>
<proteinExistence type="predicted"/>
<dbReference type="InterPro" id="IPR016181">
    <property type="entry name" value="Acyl_CoA_acyltransferase"/>
</dbReference>
<dbReference type="PANTHER" id="PTHR43072:SF8">
    <property type="entry name" value="ACYLTRANSFERASE FABY-RELATED"/>
    <property type="match status" value="1"/>
</dbReference>
<dbReference type="Pfam" id="PF13420">
    <property type="entry name" value="Acetyltransf_4"/>
    <property type="match status" value="1"/>
</dbReference>
<protein>
    <submittedName>
        <fullName evidence="2">N-acetyltransferase</fullName>
    </submittedName>
</protein>
<dbReference type="SUPFAM" id="SSF55729">
    <property type="entry name" value="Acyl-CoA N-acyltransferases (Nat)"/>
    <property type="match status" value="1"/>
</dbReference>
<reference evidence="2" key="1">
    <citation type="submission" date="2020-10" db="EMBL/GenBank/DDBJ databases">
        <authorList>
            <person name="Gilroy R."/>
        </authorList>
    </citation>
    <scope>NUCLEOTIDE SEQUENCE</scope>
    <source>
        <strain evidence="2">13361</strain>
    </source>
</reference>
<reference evidence="2" key="2">
    <citation type="journal article" date="2021" name="PeerJ">
        <title>Extensive microbial diversity within the chicken gut microbiome revealed by metagenomics and culture.</title>
        <authorList>
            <person name="Gilroy R."/>
            <person name="Ravi A."/>
            <person name="Getino M."/>
            <person name="Pursley I."/>
            <person name="Horton D.L."/>
            <person name="Alikhan N.F."/>
            <person name="Baker D."/>
            <person name="Gharbi K."/>
            <person name="Hall N."/>
            <person name="Watson M."/>
            <person name="Adriaenssens E.M."/>
            <person name="Foster-Nyarko E."/>
            <person name="Jarju S."/>
            <person name="Secka A."/>
            <person name="Antonio M."/>
            <person name="Oren A."/>
            <person name="Chaudhuri R.R."/>
            <person name="La Ragione R."/>
            <person name="Hildebrand F."/>
            <person name="Pallen M.J."/>
        </authorList>
    </citation>
    <scope>NUCLEOTIDE SEQUENCE</scope>
    <source>
        <strain evidence="2">13361</strain>
    </source>
</reference>